<feature type="compositionally biased region" description="Low complexity" evidence="1">
    <location>
        <begin position="32"/>
        <end position="45"/>
    </location>
</feature>
<feature type="compositionally biased region" description="Polar residues" evidence="1">
    <location>
        <begin position="50"/>
        <end position="90"/>
    </location>
</feature>
<reference evidence="2 3" key="1">
    <citation type="journal article" date="2018" name="Nat. Ecol. Evol.">
        <title>Pezizomycetes genomes reveal the molecular basis of ectomycorrhizal truffle lifestyle.</title>
        <authorList>
            <person name="Murat C."/>
            <person name="Payen T."/>
            <person name="Noel B."/>
            <person name="Kuo A."/>
            <person name="Morin E."/>
            <person name="Chen J."/>
            <person name="Kohler A."/>
            <person name="Krizsan K."/>
            <person name="Balestrini R."/>
            <person name="Da Silva C."/>
            <person name="Montanini B."/>
            <person name="Hainaut M."/>
            <person name="Levati E."/>
            <person name="Barry K.W."/>
            <person name="Belfiori B."/>
            <person name="Cichocki N."/>
            <person name="Clum A."/>
            <person name="Dockter R.B."/>
            <person name="Fauchery L."/>
            <person name="Guy J."/>
            <person name="Iotti M."/>
            <person name="Le Tacon F."/>
            <person name="Lindquist E.A."/>
            <person name="Lipzen A."/>
            <person name="Malagnac F."/>
            <person name="Mello A."/>
            <person name="Molinier V."/>
            <person name="Miyauchi S."/>
            <person name="Poulain J."/>
            <person name="Riccioni C."/>
            <person name="Rubini A."/>
            <person name="Sitrit Y."/>
            <person name="Splivallo R."/>
            <person name="Traeger S."/>
            <person name="Wang M."/>
            <person name="Zifcakova L."/>
            <person name="Wipf D."/>
            <person name="Zambonelli A."/>
            <person name="Paolocci F."/>
            <person name="Nowrousian M."/>
            <person name="Ottonello S."/>
            <person name="Baldrian P."/>
            <person name="Spatafora J.W."/>
            <person name="Henrissat B."/>
            <person name="Nagy L.G."/>
            <person name="Aury J.M."/>
            <person name="Wincker P."/>
            <person name="Grigoriev I.V."/>
            <person name="Bonfante P."/>
            <person name="Martin F.M."/>
        </authorList>
    </citation>
    <scope>NUCLEOTIDE SEQUENCE [LARGE SCALE GENOMIC DNA]</scope>
    <source>
        <strain evidence="2 3">120613-1</strain>
    </source>
</reference>
<sequence length="300" mass="32272">MMLHNPPNFSSGSQPTHSTLGRHCIPHTLLGSKSQQQPSKSTSFSAFKSPLSSPASETSNLSSTNGAATGTDRNSISSIGNGMEYTSSGSARRTYVDQYGTTSPADDTADAPRVDYTYMSQQEQSQLNKEGGHHIRDKGYVYNRIIPEGKRHMGGSIPTSTRSRMGSESRVIRGGPGRNEMGARSSGGFTDMANVTAEISPVNISSAGYDIDSDEMGEGMGIRTGDEDHPSQQGREGTQSVLKMAEEGQGQGQAPTWNVTKTKIRVGSMSESFFGVLSTLLFTSLGRFCHLDPRINHRNH</sequence>
<evidence type="ECO:0000313" key="2">
    <source>
        <dbReference type="EMBL" id="RPA99719.1"/>
    </source>
</evidence>
<accession>A0A3N4JNB4</accession>
<evidence type="ECO:0000313" key="3">
    <source>
        <dbReference type="Proteomes" id="UP000276215"/>
    </source>
</evidence>
<feature type="compositionally biased region" description="Polar residues" evidence="1">
    <location>
        <begin position="7"/>
        <end position="19"/>
    </location>
</feature>
<dbReference type="Proteomes" id="UP000276215">
    <property type="component" value="Unassembled WGS sequence"/>
</dbReference>
<feature type="region of interest" description="Disordered" evidence="1">
    <location>
        <begin position="149"/>
        <end position="188"/>
    </location>
</feature>
<gene>
    <name evidence="2" type="ORF">L873DRAFT_874686</name>
</gene>
<proteinExistence type="predicted"/>
<dbReference type="EMBL" id="ML120385">
    <property type="protein sequence ID" value="RPA99719.1"/>
    <property type="molecule type" value="Genomic_DNA"/>
</dbReference>
<evidence type="ECO:0000256" key="1">
    <source>
        <dbReference type="SAM" id="MobiDB-lite"/>
    </source>
</evidence>
<dbReference type="AlphaFoldDB" id="A0A3N4JNB4"/>
<protein>
    <submittedName>
        <fullName evidence="2">Uncharacterized protein</fullName>
    </submittedName>
</protein>
<feature type="region of interest" description="Disordered" evidence="1">
    <location>
        <begin position="1"/>
        <end position="90"/>
    </location>
</feature>
<name>A0A3N4JNB4_9PEZI</name>
<organism evidence="2 3">
    <name type="scientific">Choiromyces venosus 120613-1</name>
    <dbReference type="NCBI Taxonomy" id="1336337"/>
    <lineage>
        <taxon>Eukaryota</taxon>
        <taxon>Fungi</taxon>
        <taxon>Dikarya</taxon>
        <taxon>Ascomycota</taxon>
        <taxon>Pezizomycotina</taxon>
        <taxon>Pezizomycetes</taxon>
        <taxon>Pezizales</taxon>
        <taxon>Tuberaceae</taxon>
        <taxon>Choiromyces</taxon>
    </lineage>
</organism>
<keyword evidence="3" id="KW-1185">Reference proteome</keyword>